<dbReference type="InterPro" id="IPR054105">
    <property type="entry name" value="WHD_NrtR"/>
</dbReference>
<protein>
    <submittedName>
        <fullName evidence="2">Unannotated protein</fullName>
    </submittedName>
</protein>
<proteinExistence type="predicted"/>
<organism evidence="2">
    <name type="scientific">freshwater metagenome</name>
    <dbReference type="NCBI Taxonomy" id="449393"/>
    <lineage>
        <taxon>unclassified sequences</taxon>
        <taxon>metagenomes</taxon>
        <taxon>ecological metagenomes</taxon>
    </lineage>
</organism>
<name>A0A6J6NSM2_9ZZZZ</name>
<dbReference type="InterPro" id="IPR015797">
    <property type="entry name" value="NUDIX_hydrolase-like_dom_sf"/>
</dbReference>
<reference evidence="2" key="1">
    <citation type="submission" date="2020-05" db="EMBL/GenBank/DDBJ databases">
        <authorList>
            <person name="Chiriac C."/>
            <person name="Salcher M."/>
            <person name="Ghai R."/>
            <person name="Kavagutti S V."/>
        </authorList>
    </citation>
    <scope>NUCLEOTIDE SEQUENCE</scope>
</reference>
<dbReference type="Gene3D" id="1.10.10.10">
    <property type="entry name" value="Winged helix-like DNA-binding domain superfamily/Winged helix DNA-binding domain"/>
    <property type="match status" value="1"/>
</dbReference>
<sequence>MIENDRLKPDLGVNVALFTLVEAEKLANSIWADSLIRSEKLSGTSDIGTGLYVVTMRDTETDQETRVLPGDFVTGDESLLQAAIRVVREVLGVKTKVKLRQIGIFDKADRNVGHRVISIPYWGAIAFEDLRQFLGGRYEVGLELVTSSEFIEVWERENGGLEEFDGVSRFGYRLTPNQKRGHERRTNLDLGKPAILGHDHDDMVFYAWRKLRHAFTGRLDPFRYLGVLPFGSEFRISDLQDFRDVARGEKSQADQFRRSMLQSDMPLLRQTMKVDNTKRGKPARLYELNMDMSPLDFDQSDD</sequence>
<dbReference type="SUPFAM" id="SSF55811">
    <property type="entry name" value="Nudix"/>
    <property type="match status" value="1"/>
</dbReference>
<dbReference type="EMBL" id="CAEZXK010000016">
    <property type="protein sequence ID" value="CAB4687728.1"/>
    <property type="molecule type" value="Genomic_DNA"/>
</dbReference>
<accession>A0A6J6NSM2</accession>
<dbReference type="Gene3D" id="3.90.79.10">
    <property type="entry name" value="Nucleoside Triphosphate Pyrophosphohydrolase"/>
    <property type="match status" value="1"/>
</dbReference>
<dbReference type="AlphaFoldDB" id="A0A6J6NSM2"/>
<gene>
    <name evidence="2" type="ORF">UFOPK2370_00745</name>
</gene>
<dbReference type="InterPro" id="IPR036388">
    <property type="entry name" value="WH-like_DNA-bd_sf"/>
</dbReference>
<evidence type="ECO:0000259" key="1">
    <source>
        <dbReference type="Pfam" id="PF21906"/>
    </source>
</evidence>
<evidence type="ECO:0000313" key="2">
    <source>
        <dbReference type="EMBL" id="CAB4687728.1"/>
    </source>
</evidence>
<dbReference type="Pfam" id="PF21906">
    <property type="entry name" value="WHD_NrtR"/>
    <property type="match status" value="1"/>
</dbReference>
<feature type="domain" description="NrtR DNA-binding winged helix" evidence="1">
    <location>
        <begin position="232"/>
        <end position="288"/>
    </location>
</feature>